<dbReference type="STRING" id="623744.A0A553QET4"/>
<comment type="caution">
    <text evidence="3">The sequence shown here is derived from an EMBL/GenBank/DDBJ whole genome shotgun (WGS) entry which is preliminary data.</text>
</comment>
<accession>A0A553QET4</accession>
<dbReference type="GO" id="GO:0006959">
    <property type="term" value="P:humoral immune response"/>
    <property type="evidence" value="ECO:0007669"/>
    <property type="project" value="TreeGrafter"/>
</dbReference>
<evidence type="ECO:0000256" key="1">
    <source>
        <dbReference type="SAM" id="MobiDB-lite"/>
    </source>
</evidence>
<gene>
    <name evidence="3" type="ORF">DNTS_018867</name>
</gene>
<dbReference type="InterPro" id="IPR053047">
    <property type="entry name" value="E3_ubiq_ligase_TRAF3IP2"/>
</dbReference>
<evidence type="ECO:0000259" key="2">
    <source>
        <dbReference type="PROSITE" id="PS51534"/>
    </source>
</evidence>
<dbReference type="OrthoDB" id="6021171at2759"/>
<dbReference type="AlphaFoldDB" id="A0A553QET4"/>
<evidence type="ECO:0000313" key="4">
    <source>
        <dbReference type="Proteomes" id="UP000316079"/>
    </source>
</evidence>
<feature type="domain" description="SEFIR" evidence="2">
    <location>
        <begin position="179"/>
        <end position="319"/>
    </location>
</feature>
<dbReference type="PANTHER" id="PTHR34257">
    <property type="entry name" value="ADAPTER PROTEIN CIKS"/>
    <property type="match status" value="1"/>
</dbReference>
<name>A0A553QET4_9TELE</name>
<dbReference type="EMBL" id="SRMA01026046">
    <property type="protein sequence ID" value="TRY88436.1"/>
    <property type="molecule type" value="Genomic_DNA"/>
</dbReference>
<organism evidence="3 4">
    <name type="scientific">Danionella cerebrum</name>
    <dbReference type="NCBI Taxonomy" id="2873325"/>
    <lineage>
        <taxon>Eukaryota</taxon>
        <taxon>Metazoa</taxon>
        <taxon>Chordata</taxon>
        <taxon>Craniata</taxon>
        <taxon>Vertebrata</taxon>
        <taxon>Euteleostomi</taxon>
        <taxon>Actinopterygii</taxon>
        <taxon>Neopterygii</taxon>
        <taxon>Teleostei</taxon>
        <taxon>Ostariophysi</taxon>
        <taxon>Cypriniformes</taxon>
        <taxon>Danionidae</taxon>
        <taxon>Danioninae</taxon>
        <taxon>Danionella</taxon>
    </lineage>
</organism>
<evidence type="ECO:0000313" key="3">
    <source>
        <dbReference type="EMBL" id="TRY88436.1"/>
    </source>
</evidence>
<proteinExistence type="predicted"/>
<dbReference type="PROSITE" id="PS51534">
    <property type="entry name" value="SEFIR"/>
    <property type="match status" value="1"/>
</dbReference>
<dbReference type="InterPro" id="IPR013568">
    <property type="entry name" value="SEFIR_dom"/>
</dbReference>
<feature type="region of interest" description="Disordered" evidence="1">
    <location>
        <begin position="1"/>
        <end position="26"/>
    </location>
</feature>
<dbReference type="Pfam" id="PF08357">
    <property type="entry name" value="SEFIR"/>
    <property type="match status" value="1"/>
</dbReference>
<reference evidence="3 4" key="1">
    <citation type="journal article" date="2019" name="Sci. Data">
        <title>Hybrid genome assembly and annotation of Danionella translucida.</title>
        <authorList>
            <person name="Kadobianskyi M."/>
            <person name="Schulze L."/>
            <person name="Schuelke M."/>
            <person name="Judkewitz B."/>
        </authorList>
    </citation>
    <scope>NUCLEOTIDE SEQUENCE [LARGE SCALE GENOMIC DNA]</scope>
    <source>
        <strain evidence="3 4">Bolton</strain>
    </source>
</reference>
<dbReference type="GO" id="GO:0043123">
    <property type="term" value="P:positive regulation of canonical NF-kappaB signal transduction"/>
    <property type="evidence" value="ECO:0007669"/>
    <property type="project" value="TreeGrafter"/>
</dbReference>
<keyword evidence="4" id="KW-1185">Reference proteome</keyword>
<dbReference type="PANTHER" id="PTHR34257:SF3">
    <property type="entry name" value="ADAPTER PROTEIN CIKS-RELATED"/>
    <property type="match status" value="1"/>
</dbReference>
<dbReference type="Proteomes" id="UP000316079">
    <property type="component" value="Unassembled WGS sequence"/>
</dbReference>
<sequence length="343" mass="39182">MAHHSSNNSSLNFPEENDETRSEDFDTQTLSFPHNLLTSSPQPLQSLPQHGSFGFPHPHFSSSHVYQMPFLTLEHHKSTVPSSSSPHSLPSCLYAGFILQEISTDLNSMAFLMHILIRHAVVSVVPHTNIHKEVTATDPQVKLSMESLIQYTQVDACFDKNPCLSINSSQSHTHLPQEQRKVFVTYEADSEEHLKEILKFVALLRHNGFDTHMDVLEQQLNSISKIDCMERYLNQTVSAASICMESDEKTSNTVYIHRQGEEALELCFMALQNEFIQNGCRNYRFIPVLFPGAMKCFVPTWLQNTHVYSWPRDRDDILRRLLRVEKYTPPPIGDLPNIIPIPL</sequence>
<protein>
    <recommendedName>
        <fullName evidence="2">SEFIR domain-containing protein</fullName>
    </recommendedName>
</protein>
<feature type="compositionally biased region" description="Polar residues" evidence="1">
    <location>
        <begin position="1"/>
        <end position="12"/>
    </location>
</feature>